<keyword evidence="1" id="KW-0732">Signal</keyword>
<feature type="domain" description="SH3b" evidence="2">
    <location>
        <begin position="39"/>
        <end position="128"/>
    </location>
</feature>
<evidence type="ECO:0000313" key="4">
    <source>
        <dbReference type="Proteomes" id="UP000642488"/>
    </source>
</evidence>
<keyword evidence="4" id="KW-1185">Reference proteome</keyword>
<dbReference type="Proteomes" id="UP000642488">
    <property type="component" value="Unassembled WGS sequence"/>
</dbReference>
<evidence type="ECO:0000313" key="3">
    <source>
        <dbReference type="EMBL" id="MBJ3763319.1"/>
    </source>
</evidence>
<dbReference type="RefSeq" id="WP_198916490.1">
    <property type="nucleotide sequence ID" value="NZ_JAEKPD010000009.1"/>
</dbReference>
<dbReference type="EMBL" id="JAEKPD010000009">
    <property type="protein sequence ID" value="MBJ3763319.1"/>
    <property type="molecule type" value="Genomic_DNA"/>
</dbReference>
<comment type="caution">
    <text evidence="3">The sequence shown here is derived from an EMBL/GenBank/DDBJ whole genome shotgun (WGS) entry which is preliminary data.</text>
</comment>
<feature type="signal peptide" evidence="1">
    <location>
        <begin position="1"/>
        <end position="20"/>
    </location>
</feature>
<dbReference type="PROSITE" id="PS51781">
    <property type="entry name" value="SH3B"/>
    <property type="match status" value="1"/>
</dbReference>
<dbReference type="Gene3D" id="2.30.30.40">
    <property type="entry name" value="SH3 Domains"/>
    <property type="match status" value="1"/>
</dbReference>
<evidence type="ECO:0000259" key="2">
    <source>
        <dbReference type="PROSITE" id="PS51781"/>
    </source>
</evidence>
<evidence type="ECO:0000256" key="1">
    <source>
        <dbReference type="SAM" id="SignalP"/>
    </source>
</evidence>
<accession>A0A934IJX3</accession>
<feature type="chain" id="PRO_5036865752" evidence="1">
    <location>
        <begin position="21"/>
        <end position="129"/>
    </location>
</feature>
<dbReference type="Pfam" id="PF08239">
    <property type="entry name" value="SH3_3"/>
    <property type="match status" value="1"/>
</dbReference>
<gene>
    <name evidence="3" type="ORF">ILP92_11230</name>
</gene>
<organism evidence="3 4">
    <name type="scientific">Palleronia pontilimi</name>
    <dbReference type="NCBI Taxonomy" id="1964209"/>
    <lineage>
        <taxon>Bacteria</taxon>
        <taxon>Pseudomonadati</taxon>
        <taxon>Pseudomonadota</taxon>
        <taxon>Alphaproteobacteria</taxon>
        <taxon>Rhodobacterales</taxon>
        <taxon>Roseobacteraceae</taxon>
        <taxon>Palleronia</taxon>
    </lineage>
</organism>
<protein>
    <submittedName>
        <fullName evidence="3">SH3 domain-containing protein</fullName>
    </submittedName>
</protein>
<proteinExistence type="predicted"/>
<dbReference type="InterPro" id="IPR003646">
    <property type="entry name" value="SH3-like_bac-type"/>
</dbReference>
<dbReference type="AlphaFoldDB" id="A0A934IJX3"/>
<name>A0A934IJX3_9RHOB</name>
<sequence>MPRATVFSACLLILAHSAAAADLDVPITEMAGDGRAATCAGSIVAGLDPAGDGFLAVRSGPGTNYRKIDELRNGDVVNVFEGVGPWVGVTYGRVSDGWPDPCANTGPARRVRDSQKGWIHSNWLEDLAG</sequence>
<reference evidence="3" key="1">
    <citation type="submission" date="2020-12" db="EMBL/GenBank/DDBJ databases">
        <title>Bacterial taxonomy.</title>
        <authorList>
            <person name="Pan X."/>
        </authorList>
    </citation>
    <scope>NUCLEOTIDE SEQUENCE</scope>
    <source>
        <strain evidence="3">KCTC 52957</strain>
    </source>
</reference>